<feature type="region of interest" description="Disordered" evidence="1">
    <location>
        <begin position="123"/>
        <end position="151"/>
    </location>
</feature>
<evidence type="ECO:0000256" key="2">
    <source>
        <dbReference type="SAM" id="SignalP"/>
    </source>
</evidence>
<feature type="chain" id="PRO_5026969764" evidence="2">
    <location>
        <begin position="21"/>
        <end position="523"/>
    </location>
</feature>
<dbReference type="OrthoDB" id="7871390at2759"/>
<feature type="compositionally biased region" description="Acidic residues" evidence="1">
    <location>
        <begin position="133"/>
        <end position="151"/>
    </location>
</feature>
<accession>A0A6J2TQP3</accession>
<keyword evidence="2" id="KW-0732">Signal</keyword>
<reference evidence="4" key="1">
    <citation type="submission" date="2025-08" db="UniProtKB">
        <authorList>
            <consortium name="RefSeq"/>
        </authorList>
    </citation>
    <scope>IDENTIFICATION</scope>
    <source>
        <strain evidence="4">11010-0011.00</strain>
        <tissue evidence="4">Whole body</tissue>
    </source>
</reference>
<feature type="region of interest" description="Disordered" evidence="1">
    <location>
        <begin position="279"/>
        <end position="449"/>
    </location>
</feature>
<proteinExistence type="predicted"/>
<protein>
    <submittedName>
        <fullName evidence="4">Pre-mRNA-splicing factor CWC22 homolog</fullName>
    </submittedName>
</protein>
<feature type="compositionally biased region" description="Basic residues" evidence="1">
    <location>
        <begin position="373"/>
        <end position="390"/>
    </location>
</feature>
<sequence>MRNRCLLALAAIVWLSVVSAETRIEVDENGDEFELKRFYIQGRQLTGNGSKSQCIVTRRKRSGRSNSVGAVVVPSVSVSSPKLSVSDGVDAQMMEHREGVAIGGADGDMNKRRYVQLTAVSLNGQQLENLQHDDEEDDDEDGDDDEEDADEDDIHRAGELEQGGHQSFVPAALALPLADSSATQLPQGISVVASAATHANVGGDAGIVVVHSRQPPKVNPDTHAVFELKPVQADEPPFLWDDGDYDDDYEYGYNYYGDEDDYEEDDYENDQDFPERFNEHVITEDSPVSTTAIWSTGDGDDGDIHPEVDDQPSSSNDKDKDNTPVKKQRPSSSQSNAVSSSASSTLASKKKKKRRPSSSSSVSSSSSSSSPNKRNKKKSTKKSKKKKKKTTNSIRDTKRRRQPSGLRPMGGNKRRRPQQPYRKQKRRRQQYQKYQQNQQRRRRRRNKYPVRAQYFDNEPIVNCIYINKDPTTTTTPRPFWNILGRDADSKGTIDPAAEQAVQQAVRRNGDFGARKRANLRFVG</sequence>
<evidence type="ECO:0000256" key="1">
    <source>
        <dbReference type="SAM" id="MobiDB-lite"/>
    </source>
</evidence>
<feature type="compositionally biased region" description="Low complexity" evidence="1">
    <location>
        <begin position="357"/>
        <end position="372"/>
    </location>
</feature>
<name>A0A6J2TQP3_DROLE</name>
<feature type="signal peptide" evidence="2">
    <location>
        <begin position="1"/>
        <end position="20"/>
    </location>
</feature>
<evidence type="ECO:0000313" key="3">
    <source>
        <dbReference type="Proteomes" id="UP000504634"/>
    </source>
</evidence>
<evidence type="ECO:0000313" key="4">
    <source>
        <dbReference type="RefSeq" id="XP_030378354.1"/>
    </source>
</evidence>
<organism evidence="3 4">
    <name type="scientific">Drosophila lebanonensis</name>
    <name type="common">Fruit fly</name>
    <name type="synonym">Scaptodrosophila lebanonensis</name>
    <dbReference type="NCBI Taxonomy" id="7225"/>
    <lineage>
        <taxon>Eukaryota</taxon>
        <taxon>Metazoa</taxon>
        <taxon>Ecdysozoa</taxon>
        <taxon>Arthropoda</taxon>
        <taxon>Hexapoda</taxon>
        <taxon>Insecta</taxon>
        <taxon>Pterygota</taxon>
        <taxon>Neoptera</taxon>
        <taxon>Endopterygota</taxon>
        <taxon>Diptera</taxon>
        <taxon>Brachycera</taxon>
        <taxon>Muscomorpha</taxon>
        <taxon>Ephydroidea</taxon>
        <taxon>Drosophilidae</taxon>
        <taxon>Scaptodrosophila</taxon>
    </lineage>
</organism>
<gene>
    <name evidence="4" type="primary">LOC115626978</name>
</gene>
<dbReference type="RefSeq" id="XP_030378354.1">
    <property type="nucleotide sequence ID" value="XM_030522494.1"/>
</dbReference>
<dbReference type="AlphaFoldDB" id="A0A6J2TQP3"/>
<feature type="compositionally biased region" description="Basic residues" evidence="1">
    <location>
        <begin position="412"/>
        <end position="430"/>
    </location>
</feature>
<dbReference type="Proteomes" id="UP000504634">
    <property type="component" value="Unplaced"/>
</dbReference>
<dbReference type="GeneID" id="115626978"/>
<keyword evidence="3" id="KW-1185">Reference proteome</keyword>
<feature type="compositionally biased region" description="Low complexity" evidence="1">
    <location>
        <begin position="330"/>
        <end position="347"/>
    </location>
</feature>
<feature type="compositionally biased region" description="Basic residues" evidence="1">
    <location>
        <begin position="439"/>
        <end position="448"/>
    </location>
</feature>